<feature type="region of interest" description="Disordered" evidence="1">
    <location>
        <begin position="108"/>
        <end position="128"/>
    </location>
</feature>
<comment type="caution">
    <text evidence="2">The sequence shown here is derived from an EMBL/GenBank/DDBJ whole genome shotgun (WGS) entry which is preliminary data.</text>
</comment>
<proteinExistence type="predicted"/>
<dbReference type="Proteomes" id="UP000602510">
    <property type="component" value="Unassembled WGS sequence"/>
</dbReference>
<gene>
    <name evidence="2" type="ORF">GN244_ATG09577</name>
</gene>
<organism evidence="2 3">
    <name type="scientific">Phytophthora infestans</name>
    <name type="common">Potato late blight agent</name>
    <name type="synonym">Botrytis infestans</name>
    <dbReference type="NCBI Taxonomy" id="4787"/>
    <lineage>
        <taxon>Eukaryota</taxon>
        <taxon>Sar</taxon>
        <taxon>Stramenopiles</taxon>
        <taxon>Oomycota</taxon>
        <taxon>Peronosporomycetes</taxon>
        <taxon>Peronosporales</taxon>
        <taxon>Peronosporaceae</taxon>
        <taxon>Phytophthora</taxon>
    </lineage>
</organism>
<dbReference type="EMBL" id="WSZM01000202">
    <property type="protein sequence ID" value="KAF4038298.1"/>
    <property type="molecule type" value="Genomic_DNA"/>
</dbReference>
<evidence type="ECO:0000313" key="3">
    <source>
        <dbReference type="Proteomes" id="UP000602510"/>
    </source>
</evidence>
<feature type="compositionally biased region" description="Gly residues" evidence="1">
    <location>
        <begin position="119"/>
        <end position="128"/>
    </location>
</feature>
<evidence type="ECO:0000313" key="2">
    <source>
        <dbReference type="EMBL" id="KAF4038298.1"/>
    </source>
</evidence>
<name>A0A833WDI2_PHYIN</name>
<accession>A0A833WDI2</accession>
<protein>
    <submittedName>
        <fullName evidence="2">Uncharacterized protein</fullName>
    </submittedName>
</protein>
<keyword evidence="3" id="KW-1185">Reference proteome</keyword>
<sequence>MGKPTGSANYSLHEMHHMLDIVKRIFPQGKDHWMLYRAGNIRLAKEVKKKRIDEAFFVFLSSDAEVDTVTDVINFRVSRGGRPAQEVDSDVDDEEFCELDTPEYADTDIIGSGRESVDGVGGNGKATGGGTDLSGLNLELADAAKVMTATNPIDSNANAIGKGELVLRRSFRNKSKPAPAKRTPKQEKPATTIGSAKMPAATSSVE</sequence>
<evidence type="ECO:0000256" key="1">
    <source>
        <dbReference type="SAM" id="MobiDB-lite"/>
    </source>
</evidence>
<dbReference type="AlphaFoldDB" id="A0A833WDI2"/>
<feature type="region of interest" description="Disordered" evidence="1">
    <location>
        <begin position="167"/>
        <end position="206"/>
    </location>
</feature>
<reference evidence="2" key="1">
    <citation type="submission" date="2020-04" db="EMBL/GenBank/DDBJ databases">
        <title>Hybrid Assembly of Korean Phytophthora infestans isolates.</title>
        <authorList>
            <person name="Prokchorchik M."/>
            <person name="Lee Y."/>
            <person name="Seo J."/>
            <person name="Cho J.-H."/>
            <person name="Park Y.-E."/>
            <person name="Jang D.-C."/>
            <person name="Im J.-S."/>
            <person name="Choi J.-G."/>
            <person name="Park H.-J."/>
            <person name="Lee G.-B."/>
            <person name="Lee Y.-G."/>
            <person name="Hong S.-Y."/>
            <person name="Cho K."/>
            <person name="Sohn K.H."/>
        </authorList>
    </citation>
    <scope>NUCLEOTIDE SEQUENCE</scope>
    <source>
        <strain evidence="2">KR_1_A1</strain>
    </source>
</reference>